<accession>A0A4D7JX28</accession>
<dbReference type="AlphaFoldDB" id="A0A4D7JX28"/>
<evidence type="ECO:0000313" key="2">
    <source>
        <dbReference type="Proteomes" id="UP000298616"/>
    </source>
</evidence>
<evidence type="ECO:0008006" key="3">
    <source>
        <dbReference type="Google" id="ProtNLM"/>
    </source>
</evidence>
<reference evidence="1 2" key="1">
    <citation type="submission" date="2018-04" db="EMBL/GenBank/DDBJ databases">
        <title>Complete genome uncultured novel isolate.</title>
        <authorList>
            <person name="Merlino G."/>
        </authorList>
    </citation>
    <scope>NUCLEOTIDE SEQUENCE [LARGE SCALE GENOMIC DNA]</scope>
    <source>
        <strain evidence="2">R1DC9</strain>
    </source>
</reference>
<sequence>MIKKIKVQRITFFILLFNFAFLTAFSQDVRSRNELILLQKMDDAKVAMSEGHYIEADKNLKEVIKGLAVLPAELTYLFGKNSYYLGKYKQSINWLSKYIELKGTSGKDYYDAAQFLEKAEKAYKEGMDSDEPILSPESIEVVRVNSIDCADPNATITCPVCNGEGVIIRQGPLHKTYNPCNYCDETGYMKCEDYNRLLNGNLITK</sequence>
<dbReference type="KEGG" id="fpf:DCC35_00390"/>
<dbReference type="EMBL" id="CP028923">
    <property type="protein sequence ID" value="QCK13314.1"/>
    <property type="molecule type" value="Genomic_DNA"/>
</dbReference>
<organism evidence="1 2">
    <name type="scientific">Mangrovivirga cuniculi</name>
    <dbReference type="NCBI Taxonomy" id="2715131"/>
    <lineage>
        <taxon>Bacteria</taxon>
        <taxon>Pseudomonadati</taxon>
        <taxon>Bacteroidota</taxon>
        <taxon>Cytophagia</taxon>
        <taxon>Cytophagales</taxon>
        <taxon>Mangrovivirgaceae</taxon>
        <taxon>Mangrovivirga</taxon>
    </lineage>
</organism>
<dbReference type="SUPFAM" id="SSF57938">
    <property type="entry name" value="DnaJ/Hsp40 cysteine-rich domain"/>
    <property type="match status" value="1"/>
</dbReference>
<dbReference type="InterPro" id="IPR011990">
    <property type="entry name" value="TPR-like_helical_dom_sf"/>
</dbReference>
<keyword evidence="2" id="KW-1185">Reference proteome</keyword>
<proteinExistence type="predicted"/>
<dbReference type="Proteomes" id="UP000298616">
    <property type="component" value="Chromosome"/>
</dbReference>
<protein>
    <recommendedName>
        <fullName evidence="3">Tetratricopeptide repeat protein</fullName>
    </recommendedName>
</protein>
<name>A0A4D7JX28_9BACT</name>
<gene>
    <name evidence="1" type="ORF">DCC35_00390</name>
</gene>
<dbReference type="SUPFAM" id="SSF48452">
    <property type="entry name" value="TPR-like"/>
    <property type="match status" value="1"/>
</dbReference>
<evidence type="ECO:0000313" key="1">
    <source>
        <dbReference type="EMBL" id="QCK13314.1"/>
    </source>
</evidence>
<dbReference type="InterPro" id="IPR036410">
    <property type="entry name" value="HSP_DnaJ_Cys-rich_dom_sf"/>
</dbReference>